<dbReference type="InterPro" id="IPR005754">
    <property type="entry name" value="Sortase"/>
</dbReference>
<evidence type="ECO:0000313" key="4">
    <source>
        <dbReference type="Proteomes" id="UP001595625"/>
    </source>
</evidence>
<evidence type="ECO:0000313" key="3">
    <source>
        <dbReference type="EMBL" id="MFC3210703.1"/>
    </source>
</evidence>
<dbReference type="EMBL" id="JBHRUJ010000010">
    <property type="protein sequence ID" value="MFC3210703.1"/>
    <property type="molecule type" value="Genomic_DNA"/>
</dbReference>
<reference evidence="4" key="1">
    <citation type="journal article" date="2019" name="Int. J. Syst. Evol. Microbiol.">
        <title>The Global Catalogue of Microorganisms (GCM) 10K type strain sequencing project: providing services to taxonomists for standard genome sequencing and annotation.</title>
        <authorList>
            <consortium name="The Broad Institute Genomics Platform"/>
            <consortium name="The Broad Institute Genome Sequencing Center for Infectious Disease"/>
            <person name="Wu L."/>
            <person name="Ma J."/>
        </authorList>
    </citation>
    <scope>NUCLEOTIDE SEQUENCE [LARGE SCALE GENOMIC DNA]</scope>
    <source>
        <strain evidence="4">CCM 320</strain>
    </source>
</reference>
<gene>
    <name evidence="3" type="ORF">ACFOEJ_06455</name>
</gene>
<feature type="region of interest" description="Disordered" evidence="2">
    <location>
        <begin position="1"/>
        <end position="42"/>
    </location>
</feature>
<dbReference type="InterPro" id="IPR042001">
    <property type="entry name" value="Sortase_F"/>
</dbReference>
<dbReference type="RefSeq" id="WP_240633631.1">
    <property type="nucleotide sequence ID" value="NZ_JBHRUJ010000010.1"/>
</dbReference>
<dbReference type="CDD" id="cd05829">
    <property type="entry name" value="Sortase_F"/>
    <property type="match status" value="1"/>
</dbReference>
<dbReference type="Gene3D" id="2.40.260.10">
    <property type="entry name" value="Sortase"/>
    <property type="match status" value="1"/>
</dbReference>
<dbReference type="InterPro" id="IPR023365">
    <property type="entry name" value="Sortase_dom-sf"/>
</dbReference>
<organism evidence="3 4">
    <name type="scientific">Planomicrobium okeanokoites</name>
    <name type="common">Planococcus okeanokoites</name>
    <name type="synonym">Flavobacterium okeanokoites</name>
    <dbReference type="NCBI Taxonomy" id="244"/>
    <lineage>
        <taxon>Bacteria</taxon>
        <taxon>Bacillati</taxon>
        <taxon>Bacillota</taxon>
        <taxon>Bacilli</taxon>
        <taxon>Bacillales</taxon>
        <taxon>Caryophanaceae</taxon>
        <taxon>Planomicrobium</taxon>
    </lineage>
</organism>
<feature type="compositionally biased region" description="Basic and acidic residues" evidence="2">
    <location>
        <begin position="1"/>
        <end position="26"/>
    </location>
</feature>
<evidence type="ECO:0000256" key="1">
    <source>
        <dbReference type="ARBA" id="ARBA00022801"/>
    </source>
</evidence>
<comment type="caution">
    <text evidence="3">The sequence shown here is derived from an EMBL/GenBank/DDBJ whole genome shotgun (WGS) entry which is preliminary data.</text>
</comment>
<name>A0ABV7KMR1_PLAOK</name>
<dbReference type="SUPFAM" id="SSF63817">
    <property type="entry name" value="Sortase"/>
    <property type="match status" value="1"/>
</dbReference>
<evidence type="ECO:0000256" key="2">
    <source>
        <dbReference type="SAM" id="MobiDB-lite"/>
    </source>
</evidence>
<protein>
    <submittedName>
        <fullName evidence="3">Class F sortase</fullName>
    </submittedName>
</protein>
<sequence length="190" mass="21031">MKEQISEKTVQRETAFEEETLNKDFSVHSFQPAREDTEEKQPGVTPALIEIPAIDARATVVPVGQTADGKMEAPKSIYEIGWYEPGIRPGDNGNAVLAGHVDGFSQPGTFYDLKKLEPGDEIYITGTDGRLLIFRVLEKQSYTPQDAPIQEIFGGSSESHLNLITCTGVFDESTGEYEERLVIYTDLVES</sequence>
<accession>A0ABV7KMR1</accession>
<dbReference type="Proteomes" id="UP001595625">
    <property type="component" value="Unassembled WGS sequence"/>
</dbReference>
<dbReference type="Pfam" id="PF04203">
    <property type="entry name" value="Sortase"/>
    <property type="match status" value="1"/>
</dbReference>
<keyword evidence="4" id="KW-1185">Reference proteome</keyword>
<proteinExistence type="predicted"/>
<keyword evidence="1" id="KW-0378">Hydrolase</keyword>